<gene>
    <name evidence="4" type="primary">LOC116413230</name>
</gene>
<dbReference type="KEGG" id="gmw:116413230"/>
<evidence type="ECO:0000256" key="2">
    <source>
        <dbReference type="SAM" id="Phobius"/>
    </source>
</evidence>
<keyword evidence="2" id="KW-0472">Membrane</keyword>
<feature type="region of interest" description="Disordered" evidence="1">
    <location>
        <begin position="171"/>
        <end position="195"/>
    </location>
</feature>
<dbReference type="GeneID" id="116413230"/>
<evidence type="ECO:0000313" key="3">
    <source>
        <dbReference type="Proteomes" id="UP001652740"/>
    </source>
</evidence>
<name>A0A6J3C7K6_GALME</name>
<evidence type="ECO:0000313" key="4">
    <source>
        <dbReference type="RefSeq" id="XP_031766974.2"/>
    </source>
</evidence>
<dbReference type="InParanoid" id="A0A6J3C7K6"/>
<dbReference type="AlphaFoldDB" id="A0A6J3C7K6"/>
<proteinExistence type="predicted"/>
<keyword evidence="2" id="KW-0812">Transmembrane</keyword>
<dbReference type="RefSeq" id="XP_031766974.2">
    <property type="nucleotide sequence ID" value="XM_031911114.2"/>
</dbReference>
<keyword evidence="2" id="KW-1133">Transmembrane helix</keyword>
<sequence>MSRYFYIYYCLLIYMKECFCSGHFSYYYINHKLKNYSAKSQRINKQIPVVNNNGRQYKRMSDSNNQMTQIDVANFIQKPDYYEIDEKIEYNLENTDSLTTKLYNDYDLLITYTNNEKNFQIDNNDQNYLDVDESKKLKYRSVDLSNPNINNANYFDKPLVNNKEHANIPEASQFEKNHRNKIPMDRDNLHKSTKR</sequence>
<dbReference type="Proteomes" id="UP001652740">
    <property type="component" value="Unplaced"/>
</dbReference>
<organism evidence="3 4">
    <name type="scientific">Galleria mellonella</name>
    <name type="common">Greater wax moth</name>
    <dbReference type="NCBI Taxonomy" id="7137"/>
    <lineage>
        <taxon>Eukaryota</taxon>
        <taxon>Metazoa</taxon>
        <taxon>Ecdysozoa</taxon>
        <taxon>Arthropoda</taxon>
        <taxon>Hexapoda</taxon>
        <taxon>Insecta</taxon>
        <taxon>Pterygota</taxon>
        <taxon>Neoptera</taxon>
        <taxon>Endopterygota</taxon>
        <taxon>Lepidoptera</taxon>
        <taxon>Glossata</taxon>
        <taxon>Ditrysia</taxon>
        <taxon>Pyraloidea</taxon>
        <taxon>Pyralidae</taxon>
        <taxon>Galleriinae</taxon>
        <taxon>Galleria</taxon>
    </lineage>
</organism>
<evidence type="ECO:0000256" key="1">
    <source>
        <dbReference type="SAM" id="MobiDB-lite"/>
    </source>
</evidence>
<feature type="transmembrane region" description="Helical" evidence="2">
    <location>
        <begin position="6"/>
        <end position="29"/>
    </location>
</feature>
<protein>
    <submittedName>
        <fullName evidence="4">Uncharacterized protein LOC116413230</fullName>
    </submittedName>
</protein>
<reference evidence="4" key="1">
    <citation type="submission" date="2025-08" db="UniProtKB">
        <authorList>
            <consortium name="RefSeq"/>
        </authorList>
    </citation>
    <scope>IDENTIFICATION</scope>
    <source>
        <tissue evidence="4">Whole larvae</tissue>
    </source>
</reference>
<accession>A0A6J3C7K6</accession>
<keyword evidence="3" id="KW-1185">Reference proteome</keyword>